<feature type="domain" description="Metallo-beta-lactamase" evidence="1">
    <location>
        <begin position="13"/>
        <end position="190"/>
    </location>
</feature>
<organism evidence="2 3">
    <name type="scientific">Candidatus Stercoripulliclostridium pullicola</name>
    <dbReference type="NCBI Taxonomy" id="2840953"/>
    <lineage>
        <taxon>Bacteria</taxon>
        <taxon>Bacillati</taxon>
        <taxon>Bacillota</taxon>
        <taxon>Clostridia</taxon>
        <taxon>Eubacteriales</taxon>
        <taxon>Candidatus Stercoripulliclostridium</taxon>
    </lineage>
</organism>
<evidence type="ECO:0000313" key="3">
    <source>
        <dbReference type="Proteomes" id="UP000727857"/>
    </source>
</evidence>
<reference evidence="2" key="1">
    <citation type="submission" date="2020-10" db="EMBL/GenBank/DDBJ databases">
        <authorList>
            <person name="Gilroy R."/>
        </authorList>
    </citation>
    <scope>NUCLEOTIDE SEQUENCE</scope>
    <source>
        <strain evidence="2">517</strain>
    </source>
</reference>
<dbReference type="PANTHER" id="PTHR47619">
    <property type="entry name" value="METALLO-HYDROLASE YYCJ-RELATED"/>
    <property type="match status" value="1"/>
</dbReference>
<name>A0A940ID58_9FIRM</name>
<protein>
    <submittedName>
        <fullName evidence="2">MBL fold metallo-hydrolase</fullName>
    </submittedName>
</protein>
<reference evidence="2" key="2">
    <citation type="journal article" date="2021" name="PeerJ">
        <title>Extensive microbial diversity within the chicken gut microbiome revealed by metagenomics and culture.</title>
        <authorList>
            <person name="Gilroy R."/>
            <person name="Ravi A."/>
            <person name="Getino M."/>
            <person name="Pursley I."/>
            <person name="Horton D.L."/>
            <person name="Alikhan N.F."/>
            <person name="Baker D."/>
            <person name="Gharbi K."/>
            <person name="Hall N."/>
            <person name="Watson M."/>
            <person name="Adriaenssens E.M."/>
            <person name="Foster-Nyarko E."/>
            <person name="Jarju S."/>
            <person name="Secka A."/>
            <person name="Antonio M."/>
            <person name="Oren A."/>
            <person name="Chaudhuri R.R."/>
            <person name="La Ragione R."/>
            <person name="Hildebrand F."/>
            <person name="Pallen M.J."/>
        </authorList>
    </citation>
    <scope>NUCLEOTIDE SEQUENCE</scope>
    <source>
        <strain evidence="2">517</strain>
    </source>
</reference>
<accession>A0A940ID58</accession>
<gene>
    <name evidence="2" type="ORF">IAB16_06915</name>
</gene>
<dbReference type="InterPro" id="IPR036866">
    <property type="entry name" value="RibonucZ/Hydroxyglut_hydro"/>
</dbReference>
<dbReference type="SMART" id="SM00849">
    <property type="entry name" value="Lactamase_B"/>
    <property type="match status" value="1"/>
</dbReference>
<dbReference type="AlphaFoldDB" id="A0A940ID58"/>
<dbReference type="InterPro" id="IPR001279">
    <property type="entry name" value="Metallo-B-lactamas"/>
</dbReference>
<proteinExistence type="predicted"/>
<dbReference type="PANTHER" id="PTHR47619:SF1">
    <property type="entry name" value="EXODEOXYRIBONUCLEASE WALJ"/>
    <property type="match status" value="1"/>
</dbReference>
<dbReference type="Proteomes" id="UP000727857">
    <property type="component" value="Unassembled WGS sequence"/>
</dbReference>
<dbReference type="Pfam" id="PF12706">
    <property type="entry name" value="Lactamase_B_2"/>
    <property type="match status" value="1"/>
</dbReference>
<evidence type="ECO:0000313" key="2">
    <source>
        <dbReference type="EMBL" id="MBO8424734.1"/>
    </source>
</evidence>
<dbReference type="SUPFAM" id="SSF56281">
    <property type="entry name" value="Metallo-hydrolase/oxidoreductase"/>
    <property type="match status" value="1"/>
</dbReference>
<dbReference type="EMBL" id="JADINF010000174">
    <property type="protein sequence ID" value="MBO8424734.1"/>
    <property type="molecule type" value="Genomic_DNA"/>
</dbReference>
<comment type="caution">
    <text evidence="2">The sequence shown here is derived from an EMBL/GenBank/DDBJ whole genome shotgun (WGS) entry which is preliminary data.</text>
</comment>
<dbReference type="Gene3D" id="3.60.15.10">
    <property type="entry name" value="Ribonuclease Z/Hydroxyacylglutathione hydrolase-like"/>
    <property type="match status" value="1"/>
</dbReference>
<evidence type="ECO:0000259" key="1">
    <source>
        <dbReference type="SMART" id="SM00849"/>
    </source>
</evidence>
<dbReference type="InterPro" id="IPR052533">
    <property type="entry name" value="WalJ/YycJ-like"/>
</dbReference>
<sequence>MALEITALASGSKGNAVLITSGEKRLLIDCGVSAARLNAALEEVGADFTEVKGILVTHEHDDHIRGIAAIAENYAIPVYANERTLNAVKRRTGMRGGYYYKEVNPFAAAGFEIRPFRISHDAVYPVGYSVSDGETRFVYATDLGYFSPTVMEAASGADVVMIESNHDVNMLIHGSYPQYLKQRILGTRGHLSNVSCAQAMIKIAETGTRKFILGHLSEQNNTYELAYGTATENMEKAGARKGEDYEMVIATQYVNAETVKADGR</sequence>